<evidence type="ECO:0000256" key="1">
    <source>
        <dbReference type="ARBA" id="ARBA00009981"/>
    </source>
</evidence>
<dbReference type="AlphaFoldDB" id="A0A5B8ST26"/>
<name>A0A5B8ST26_9GAMM</name>
<dbReference type="SUPFAM" id="SSF143120">
    <property type="entry name" value="YefM-like"/>
    <property type="match status" value="1"/>
</dbReference>
<sequence>MLTVNISDLRANLLKYLEKASHGEQITVTTNGRVLATIAPPTDKKALAKKRLSELSATAKINDVTSPLDNQWDAML</sequence>
<reference evidence="2 3" key="1">
    <citation type="submission" date="2019-06" db="EMBL/GenBank/DDBJ databases">
        <title>Genome analyses of bacteria isolated from kimchi.</title>
        <authorList>
            <person name="Lee S."/>
            <person name="Ahn S."/>
            <person name="Roh S."/>
        </authorList>
    </citation>
    <scope>NUCLEOTIDE SEQUENCE [LARGE SCALE GENOMIC DNA]</scope>
    <source>
        <strain evidence="2 3">CBA4606</strain>
    </source>
</reference>
<evidence type="ECO:0000313" key="3">
    <source>
        <dbReference type="Proteomes" id="UP000321272"/>
    </source>
</evidence>
<dbReference type="RefSeq" id="WP_147183022.1">
    <property type="nucleotide sequence ID" value="NZ_CP042382.1"/>
</dbReference>
<proteinExistence type="inferred from homology"/>
<gene>
    <name evidence="2" type="ORF">FGL86_01945</name>
</gene>
<protein>
    <submittedName>
        <fullName evidence="2">Type II toxin-antitoxin system prevent-host-death family antitoxin</fullName>
    </submittedName>
</protein>
<dbReference type="InterPro" id="IPR036165">
    <property type="entry name" value="YefM-like_sf"/>
</dbReference>
<dbReference type="KEGG" id="paur:FGL86_01945"/>
<accession>A0A5B8ST26</accession>
<dbReference type="EMBL" id="CP042382">
    <property type="protein sequence ID" value="QEA37950.1"/>
    <property type="molecule type" value="Genomic_DNA"/>
</dbReference>
<dbReference type="NCBIfam" id="TIGR01552">
    <property type="entry name" value="phd_fam"/>
    <property type="match status" value="1"/>
</dbReference>
<dbReference type="OrthoDB" id="9800503at2"/>
<comment type="similarity">
    <text evidence="1">Belongs to the phD/YefM antitoxin family.</text>
</comment>
<dbReference type="Gene3D" id="3.40.1620.10">
    <property type="entry name" value="YefM-like domain"/>
    <property type="match status" value="1"/>
</dbReference>
<evidence type="ECO:0000313" key="2">
    <source>
        <dbReference type="EMBL" id="QEA37950.1"/>
    </source>
</evidence>
<keyword evidence="3" id="KW-1185">Reference proteome</keyword>
<organism evidence="2 3">
    <name type="scientific">Pistricoccus aurantiacus</name>
    <dbReference type="NCBI Taxonomy" id="1883414"/>
    <lineage>
        <taxon>Bacteria</taxon>
        <taxon>Pseudomonadati</taxon>
        <taxon>Pseudomonadota</taxon>
        <taxon>Gammaproteobacteria</taxon>
        <taxon>Oceanospirillales</taxon>
        <taxon>Halomonadaceae</taxon>
        <taxon>Pistricoccus</taxon>
    </lineage>
</organism>
<dbReference type="Proteomes" id="UP000321272">
    <property type="component" value="Chromosome"/>
</dbReference>